<comment type="subcellular location">
    <subcellularLocation>
        <location evidence="1">Endoplasmic reticulum membrane</location>
        <topology evidence="1">Single-pass type I membrane protein</topology>
    </subcellularLocation>
</comment>
<feature type="chain" id="PRO_5005539066" description="Translocon-associated protein subunit delta" evidence="14">
    <location>
        <begin position="19"/>
        <end position="158"/>
    </location>
</feature>
<dbReference type="EMBL" id="KQ241751">
    <property type="protein sequence ID" value="KNC84634.1"/>
    <property type="molecule type" value="Genomic_DNA"/>
</dbReference>
<sequence length="158" mass="17330">MFYKLCTLLLSLSMLAEGLTIVEQESYTTSEEVNSSPYAVFTMNMKLDIQSADLFAVVDNLVVPIAYEEDNYQVSWKLPYPLAHKGNHQVMIYDAASLDSVQKFQDGEGSMPQALLTAPVYFSGASKISHSVSFSLIAVCASVAGFYFAHDVKSSACE</sequence>
<evidence type="ECO:0000256" key="8">
    <source>
        <dbReference type="ARBA" id="ARBA00022824"/>
    </source>
</evidence>
<evidence type="ECO:0000313" key="16">
    <source>
        <dbReference type="Proteomes" id="UP000054560"/>
    </source>
</evidence>
<dbReference type="GeneID" id="25903668"/>
<evidence type="ECO:0000256" key="7">
    <source>
        <dbReference type="ARBA" id="ARBA00022729"/>
    </source>
</evidence>
<name>A0A0L0G6T3_9EUKA</name>
<evidence type="ECO:0000256" key="9">
    <source>
        <dbReference type="ARBA" id="ARBA00022843"/>
    </source>
</evidence>
<dbReference type="AlphaFoldDB" id="A0A0L0G6T3"/>
<accession>A0A0L0G6T3</accession>
<dbReference type="Proteomes" id="UP000054560">
    <property type="component" value="Unassembled WGS sequence"/>
</dbReference>
<comment type="subunit">
    <text evidence="3">Heterotetramer of TRAP-alpha, TRAP-beta, TRAP-delta and TRAP-gamma.</text>
</comment>
<dbReference type="GO" id="GO:0005789">
    <property type="term" value="C:endoplasmic reticulum membrane"/>
    <property type="evidence" value="ECO:0007669"/>
    <property type="project" value="UniProtKB-SubCell"/>
</dbReference>
<keyword evidence="10" id="KW-1133">Transmembrane helix</keyword>
<gene>
    <name evidence="15" type="ORF">SARC_03164</name>
</gene>
<evidence type="ECO:0000256" key="4">
    <source>
        <dbReference type="ARBA" id="ARBA00014387"/>
    </source>
</evidence>
<evidence type="ECO:0000256" key="14">
    <source>
        <dbReference type="SAM" id="SignalP"/>
    </source>
</evidence>
<evidence type="ECO:0000256" key="13">
    <source>
        <dbReference type="ARBA" id="ARBA00031791"/>
    </source>
</evidence>
<dbReference type="Pfam" id="PF05404">
    <property type="entry name" value="TRAP-delta"/>
    <property type="match status" value="1"/>
</dbReference>
<keyword evidence="6" id="KW-0812">Transmembrane</keyword>
<evidence type="ECO:0000256" key="6">
    <source>
        <dbReference type="ARBA" id="ARBA00022692"/>
    </source>
</evidence>
<comment type="similarity">
    <text evidence="2">Belongs to the TRAP-delta family.</text>
</comment>
<keyword evidence="8" id="KW-0256">Endoplasmic reticulum</keyword>
<evidence type="ECO:0000256" key="10">
    <source>
        <dbReference type="ARBA" id="ARBA00022989"/>
    </source>
</evidence>
<keyword evidence="12" id="KW-1015">Disulfide bond</keyword>
<keyword evidence="7 14" id="KW-0732">Signal</keyword>
<feature type="signal peptide" evidence="14">
    <location>
        <begin position="1"/>
        <end position="18"/>
    </location>
</feature>
<evidence type="ECO:0000256" key="1">
    <source>
        <dbReference type="ARBA" id="ARBA00004115"/>
    </source>
</evidence>
<dbReference type="PANTHER" id="PTHR12731">
    <property type="entry name" value="TRANSLOCON-ASSOCIATED PROTEIN, DELTA SUBUNIT"/>
    <property type="match status" value="1"/>
</dbReference>
<evidence type="ECO:0000256" key="12">
    <source>
        <dbReference type="ARBA" id="ARBA00023157"/>
    </source>
</evidence>
<dbReference type="OrthoDB" id="10055808at2759"/>
<protein>
    <recommendedName>
        <fullName evidence="4">Translocon-associated protein subunit delta</fullName>
    </recommendedName>
    <alternativeName>
        <fullName evidence="13">Signal sequence receptor subunit delta</fullName>
    </alternativeName>
</protein>
<dbReference type="PANTHER" id="PTHR12731:SF1">
    <property type="entry name" value="TRANSLOCON-ASSOCIATED PROTEIN SUBUNIT DELTA"/>
    <property type="match status" value="1"/>
</dbReference>
<proteinExistence type="inferred from homology"/>
<dbReference type="RefSeq" id="XP_014158536.1">
    <property type="nucleotide sequence ID" value="XM_014303061.1"/>
</dbReference>
<evidence type="ECO:0000256" key="5">
    <source>
        <dbReference type="ARBA" id="ARBA00022499"/>
    </source>
</evidence>
<dbReference type="InterPro" id="IPR008855">
    <property type="entry name" value="TRAP-delta"/>
</dbReference>
<organism evidence="15 16">
    <name type="scientific">Sphaeroforma arctica JP610</name>
    <dbReference type="NCBI Taxonomy" id="667725"/>
    <lineage>
        <taxon>Eukaryota</taxon>
        <taxon>Ichthyosporea</taxon>
        <taxon>Ichthyophonida</taxon>
        <taxon>Sphaeroforma</taxon>
    </lineage>
</organism>
<keyword evidence="11" id="KW-0472">Membrane</keyword>
<evidence type="ECO:0000256" key="2">
    <source>
        <dbReference type="ARBA" id="ARBA00009294"/>
    </source>
</evidence>
<evidence type="ECO:0000313" key="15">
    <source>
        <dbReference type="EMBL" id="KNC84634.1"/>
    </source>
</evidence>
<keyword evidence="16" id="KW-1185">Reference proteome</keyword>
<evidence type="ECO:0000256" key="3">
    <source>
        <dbReference type="ARBA" id="ARBA00011819"/>
    </source>
</evidence>
<keyword evidence="9" id="KW-0832">Ubl conjugation</keyword>
<evidence type="ECO:0000256" key="11">
    <source>
        <dbReference type="ARBA" id="ARBA00023136"/>
    </source>
</evidence>
<keyword evidence="5" id="KW-1017">Isopeptide bond</keyword>
<reference evidence="15 16" key="1">
    <citation type="submission" date="2011-02" db="EMBL/GenBank/DDBJ databases">
        <title>The Genome Sequence of Sphaeroforma arctica JP610.</title>
        <authorList>
            <consortium name="The Broad Institute Genome Sequencing Platform"/>
            <person name="Russ C."/>
            <person name="Cuomo C."/>
            <person name="Young S.K."/>
            <person name="Zeng Q."/>
            <person name="Gargeya S."/>
            <person name="Alvarado L."/>
            <person name="Berlin A."/>
            <person name="Chapman S.B."/>
            <person name="Chen Z."/>
            <person name="Freedman E."/>
            <person name="Gellesch M."/>
            <person name="Goldberg J."/>
            <person name="Griggs A."/>
            <person name="Gujja S."/>
            <person name="Heilman E."/>
            <person name="Heiman D."/>
            <person name="Howarth C."/>
            <person name="Mehta T."/>
            <person name="Neiman D."/>
            <person name="Pearson M."/>
            <person name="Roberts A."/>
            <person name="Saif S."/>
            <person name="Shea T."/>
            <person name="Shenoy N."/>
            <person name="Sisk P."/>
            <person name="Stolte C."/>
            <person name="Sykes S."/>
            <person name="White J."/>
            <person name="Yandava C."/>
            <person name="Burger G."/>
            <person name="Gray M.W."/>
            <person name="Holland P.W.H."/>
            <person name="King N."/>
            <person name="Lang F.B.F."/>
            <person name="Roger A.J."/>
            <person name="Ruiz-Trillo I."/>
            <person name="Haas B."/>
            <person name="Nusbaum C."/>
            <person name="Birren B."/>
        </authorList>
    </citation>
    <scope>NUCLEOTIDE SEQUENCE [LARGE SCALE GENOMIC DNA]</scope>
    <source>
        <strain evidence="15 16">JP610</strain>
    </source>
</reference>